<dbReference type="EMBL" id="JAPFFF010000003">
    <property type="protein sequence ID" value="KAK8893288.1"/>
    <property type="molecule type" value="Genomic_DNA"/>
</dbReference>
<feature type="domain" description="RRM" evidence="1">
    <location>
        <begin position="127"/>
        <end position="201"/>
    </location>
</feature>
<dbReference type="SMART" id="SM00360">
    <property type="entry name" value="RRM"/>
    <property type="match status" value="1"/>
</dbReference>
<evidence type="ECO:0000259" key="1">
    <source>
        <dbReference type="SMART" id="SM00360"/>
    </source>
</evidence>
<sequence length="204" mass="23643">MTTERPPISIYLLAPYIKSIDENALEATVHLPSAVEARLRNENFNRKIESNESSKREVIYLIPTHSNNEGEEVSIKDLVKKDFDNQAWRDEVEDAMKESGLIQNKTEWVDDRVIGPSYRNSHDDDFTVRIDNLPDKCGPDSLKAVLFDRGCNYFSRVVVPSDEQFKFKRFGFIKFKRLRYAIKFLEDYSKIMIDGMVLNVALVV</sequence>
<comment type="caution">
    <text evidence="2">The sequence shown here is derived from an EMBL/GenBank/DDBJ whole genome shotgun (WGS) entry which is preliminary data.</text>
</comment>
<dbReference type="InterPro" id="IPR035979">
    <property type="entry name" value="RBD_domain_sf"/>
</dbReference>
<gene>
    <name evidence="2" type="ORF">M9Y10_021705</name>
</gene>
<dbReference type="InterPro" id="IPR012677">
    <property type="entry name" value="Nucleotide-bd_a/b_plait_sf"/>
</dbReference>
<dbReference type="Proteomes" id="UP001470230">
    <property type="component" value="Unassembled WGS sequence"/>
</dbReference>
<accession>A0ABR2KQ55</accession>
<evidence type="ECO:0000313" key="3">
    <source>
        <dbReference type="Proteomes" id="UP001470230"/>
    </source>
</evidence>
<dbReference type="SUPFAM" id="SSF54928">
    <property type="entry name" value="RNA-binding domain, RBD"/>
    <property type="match status" value="1"/>
</dbReference>
<name>A0ABR2KQ55_9EUKA</name>
<reference evidence="2 3" key="1">
    <citation type="submission" date="2024-04" db="EMBL/GenBank/DDBJ databases">
        <title>Tritrichomonas musculus Genome.</title>
        <authorList>
            <person name="Alves-Ferreira E."/>
            <person name="Grigg M."/>
            <person name="Lorenzi H."/>
            <person name="Galac M."/>
        </authorList>
    </citation>
    <scope>NUCLEOTIDE SEQUENCE [LARGE SCALE GENOMIC DNA]</scope>
    <source>
        <strain evidence="2 3">EAF2021</strain>
    </source>
</reference>
<protein>
    <recommendedName>
        <fullName evidence="1">RRM domain-containing protein</fullName>
    </recommendedName>
</protein>
<dbReference type="InterPro" id="IPR000504">
    <property type="entry name" value="RRM_dom"/>
</dbReference>
<dbReference type="Pfam" id="PF00076">
    <property type="entry name" value="RRM_1"/>
    <property type="match status" value="1"/>
</dbReference>
<keyword evidence="3" id="KW-1185">Reference proteome</keyword>
<dbReference type="Gene3D" id="3.30.70.330">
    <property type="match status" value="1"/>
</dbReference>
<proteinExistence type="predicted"/>
<organism evidence="2 3">
    <name type="scientific">Tritrichomonas musculus</name>
    <dbReference type="NCBI Taxonomy" id="1915356"/>
    <lineage>
        <taxon>Eukaryota</taxon>
        <taxon>Metamonada</taxon>
        <taxon>Parabasalia</taxon>
        <taxon>Tritrichomonadida</taxon>
        <taxon>Tritrichomonadidae</taxon>
        <taxon>Tritrichomonas</taxon>
    </lineage>
</organism>
<evidence type="ECO:0000313" key="2">
    <source>
        <dbReference type="EMBL" id="KAK8893288.1"/>
    </source>
</evidence>
<dbReference type="CDD" id="cd00590">
    <property type="entry name" value="RRM_SF"/>
    <property type="match status" value="1"/>
</dbReference>